<evidence type="ECO:0000313" key="3">
    <source>
        <dbReference type="Proteomes" id="UP001589818"/>
    </source>
</evidence>
<evidence type="ECO:0000259" key="1">
    <source>
        <dbReference type="Pfam" id="PF25198"/>
    </source>
</evidence>
<dbReference type="InterPro" id="IPR057336">
    <property type="entry name" value="GerAC_N"/>
</dbReference>
<dbReference type="Pfam" id="PF25198">
    <property type="entry name" value="Spore_GerAC_N"/>
    <property type="match status" value="1"/>
</dbReference>
<comment type="caution">
    <text evidence="2">The sequence shown here is derived from an EMBL/GenBank/DDBJ whole genome shotgun (WGS) entry which is preliminary data.</text>
</comment>
<gene>
    <name evidence="2" type="ORF">ACFFJ8_12780</name>
</gene>
<proteinExistence type="predicted"/>
<reference evidence="2 3" key="1">
    <citation type="submission" date="2024-09" db="EMBL/GenBank/DDBJ databases">
        <authorList>
            <person name="Sun Q."/>
            <person name="Mori K."/>
        </authorList>
    </citation>
    <scope>NUCLEOTIDE SEQUENCE [LARGE SCALE GENOMIC DNA]</scope>
    <source>
        <strain evidence="2 3">CCM 4839</strain>
    </source>
</reference>
<dbReference type="EMBL" id="JBHLVF010000017">
    <property type="protein sequence ID" value="MFC0392239.1"/>
    <property type="molecule type" value="Genomic_DNA"/>
</dbReference>
<name>A0ABV6J8M1_9BACL</name>
<keyword evidence="3" id="KW-1185">Reference proteome</keyword>
<dbReference type="RefSeq" id="WP_256555242.1">
    <property type="nucleotide sequence ID" value="NZ_JANHOF010000003.1"/>
</dbReference>
<organism evidence="2 3">
    <name type="scientific">Paenibacillus mendelii</name>
    <dbReference type="NCBI Taxonomy" id="206163"/>
    <lineage>
        <taxon>Bacteria</taxon>
        <taxon>Bacillati</taxon>
        <taxon>Bacillota</taxon>
        <taxon>Bacilli</taxon>
        <taxon>Bacillales</taxon>
        <taxon>Paenibacillaceae</taxon>
        <taxon>Paenibacillus</taxon>
    </lineage>
</organism>
<feature type="domain" description="Spore germination protein N-terminal" evidence="1">
    <location>
        <begin position="3"/>
        <end position="49"/>
    </location>
</feature>
<protein>
    <recommendedName>
        <fullName evidence="1">Spore germination protein N-terminal domain-containing protein</fullName>
    </recommendedName>
</protein>
<dbReference type="Proteomes" id="UP001589818">
    <property type="component" value="Unassembled WGS sequence"/>
</dbReference>
<sequence>MSQSPTTMVISAAGADIAAAAASLQEKVPRRLFWGQNEVFVIGHEVAMKDDCLPAG</sequence>
<accession>A0ABV6J8M1</accession>
<evidence type="ECO:0000313" key="2">
    <source>
        <dbReference type="EMBL" id="MFC0392239.1"/>
    </source>
</evidence>